<proteinExistence type="predicted"/>
<comment type="caution">
    <text evidence="1">The sequence shown here is derived from an EMBL/GenBank/DDBJ whole genome shotgun (WGS) entry which is preliminary data.</text>
</comment>
<dbReference type="Proteomes" id="UP000543556">
    <property type="component" value="Unassembled WGS sequence"/>
</dbReference>
<dbReference type="EMBL" id="JAAMFM010000042">
    <property type="protein sequence ID" value="NVM96836.1"/>
    <property type="molecule type" value="Genomic_DNA"/>
</dbReference>
<dbReference type="InterPro" id="IPR009241">
    <property type="entry name" value="HigB-like"/>
</dbReference>
<gene>
    <name evidence="1" type="ORF">G6034_18370</name>
</gene>
<protein>
    <submittedName>
        <fullName evidence="1">Diaminopimelate decarboxylase</fullName>
    </submittedName>
</protein>
<sequence length="116" mass="13110">MRSVDIELIEAWLTTLDGDSREPVVAAIELLEDQGPQLGRPIVDTVRASRHKNMKELRPGSSGRSELRVLFAFDPERAAIMLIAGDKAGNWDGWYRSNIPLADRLFDEHLNRLRGE</sequence>
<dbReference type="AlphaFoldDB" id="A0A7Y7M1N3"/>
<organism evidence="1 2">
    <name type="scientific">Arthrobacter wenxiniae</name>
    <dbReference type="NCBI Taxonomy" id="2713570"/>
    <lineage>
        <taxon>Bacteria</taxon>
        <taxon>Bacillati</taxon>
        <taxon>Actinomycetota</taxon>
        <taxon>Actinomycetes</taxon>
        <taxon>Micrococcales</taxon>
        <taxon>Micrococcaceae</taxon>
        <taxon>Arthrobacter</taxon>
    </lineage>
</organism>
<dbReference type="Pfam" id="PF05973">
    <property type="entry name" value="Gp49"/>
    <property type="match status" value="1"/>
</dbReference>
<evidence type="ECO:0000313" key="1">
    <source>
        <dbReference type="EMBL" id="NVM96836.1"/>
    </source>
</evidence>
<keyword evidence="2" id="KW-1185">Reference proteome</keyword>
<accession>A0A7Y7M1N3</accession>
<dbReference type="RefSeq" id="WP_176636541.1">
    <property type="nucleotide sequence ID" value="NZ_JAAMFM010000042.1"/>
</dbReference>
<reference evidence="1 2" key="1">
    <citation type="submission" date="2020-02" db="EMBL/GenBank/DDBJ databases">
        <title>Genome sequence of strain AETb3-4.</title>
        <authorList>
            <person name="Gao J."/>
            <person name="Zhang X."/>
        </authorList>
    </citation>
    <scope>NUCLEOTIDE SEQUENCE [LARGE SCALE GENOMIC DNA]</scope>
    <source>
        <strain evidence="1 2">AETb3-4</strain>
    </source>
</reference>
<name>A0A7Y7M1N3_9MICC</name>
<evidence type="ECO:0000313" key="2">
    <source>
        <dbReference type="Proteomes" id="UP000543556"/>
    </source>
</evidence>